<dbReference type="Proteomes" id="UP000265200">
    <property type="component" value="Chromosome 22"/>
</dbReference>
<protein>
    <submittedName>
        <fullName evidence="1">Uncharacterized protein</fullName>
    </submittedName>
</protein>
<reference evidence="1" key="4">
    <citation type="submission" date="2025-09" db="UniProtKB">
        <authorList>
            <consortium name="Ensembl"/>
        </authorList>
    </citation>
    <scope>IDENTIFICATION</scope>
    <source>
        <strain evidence="1">HSOK</strain>
    </source>
</reference>
<evidence type="ECO:0000313" key="1">
    <source>
        <dbReference type="Ensembl" id="ENSORLP00015015648.1"/>
    </source>
</evidence>
<reference evidence="1 2" key="2">
    <citation type="submission" date="2017-04" db="EMBL/GenBank/DDBJ databases">
        <title>CpG methylation of centromeres and impact of large insertions on vertebrate speciation.</title>
        <authorList>
            <person name="Ichikawa K."/>
            <person name="Yoshimura J."/>
            <person name="Morishita S."/>
        </authorList>
    </citation>
    <scope>NUCLEOTIDE SEQUENCE</scope>
    <source>
        <strain evidence="1 2">HSOK</strain>
    </source>
</reference>
<name>A0A3P9I6W6_ORYLA</name>
<reference evidence="1" key="3">
    <citation type="submission" date="2025-08" db="UniProtKB">
        <authorList>
            <consortium name="Ensembl"/>
        </authorList>
    </citation>
    <scope>IDENTIFICATION</scope>
    <source>
        <strain evidence="1">HSOK</strain>
    </source>
</reference>
<dbReference type="Ensembl" id="ENSORLT00015033979.1">
    <property type="protein sequence ID" value="ENSORLP00015015648.1"/>
    <property type="gene ID" value="ENSORLG00015016571.1"/>
</dbReference>
<organism evidence="1 2">
    <name type="scientific">Oryzias latipes</name>
    <name type="common">Japanese rice fish</name>
    <name type="synonym">Japanese killifish</name>
    <dbReference type="NCBI Taxonomy" id="8090"/>
    <lineage>
        <taxon>Eukaryota</taxon>
        <taxon>Metazoa</taxon>
        <taxon>Chordata</taxon>
        <taxon>Craniata</taxon>
        <taxon>Vertebrata</taxon>
        <taxon>Euteleostomi</taxon>
        <taxon>Actinopterygii</taxon>
        <taxon>Neopterygii</taxon>
        <taxon>Teleostei</taxon>
        <taxon>Neoteleostei</taxon>
        <taxon>Acanthomorphata</taxon>
        <taxon>Ovalentaria</taxon>
        <taxon>Atherinomorphae</taxon>
        <taxon>Beloniformes</taxon>
        <taxon>Adrianichthyidae</taxon>
        <taxon>Oryziinae</taxon>
        <taxon>Oryzias</taxon>
    </lineage>
</organism>
<accession>A0A3P9I6W6</accession>
<sequence>ENNVWLEVKCSDCAPSKIPELAANTCHSSTERRPKMNADWWATRTGTERAFNHLPVFLNKAGREWHLGGVAASAHPKNIHIRWFITKVSLNFSLGSC</sequence>
<reference key="1">
    <citation type="journal article" date="2007" name="Nature">
        <title>The medaka draft genome and insights into vertebrate genome evolution.</title>
        <authorList>
            <person name="Kasahara M."/>
            <person name="Naruse K."/>
            <person name="Sasaki S."/>
            <person name="Nakatani Y."/>
            <person name="Qu W."/>
            <person name="Ahsan B."/>
            <person name="Yamada T."/>
            <person name="Nagayasu Y."/>
            <person name="Doi K."/>
            <person name="Kasai Y."/>
            <person name="Jindo T."/>
            <person name="Kobayashi D."/>
            <person name="Shimada A."/>
            <person name="Toyoda A."/>
            <person name="Kuroki Y."/>
            <person name="Fujiyama A."/>
            <person name="Sasaki T."/>
            <person name="Shimizu A."/>
            <person name="Asakawa S."/>
            <person name="Shimizu N."/>
            <person name="Hashimoto S."/>
            <person name="Yang J."/>
            <person name="Lee Y."/>
            <person name="Matsushima K."/>
            <person name="Sugano S."/>
            <person name="Sakaizumi M."/>
            <person name="Narita T."/>
            <person name="Ohishi K."/>
            <person name="Haga S."/>
            <person name="Ohta F."/>
            <person name="Nomoto H."/>
            <person name="Nogata K."/>
            <person name="Morishita T."/>
            <person name="Endo T."/>
            <person name="Shin-I T."/>
            <person name="Takeda H."/>
            <person name="Morishita S."/>
            <person name="Kohara Y."/>
        </authorList>
    </citation>
    <scope>NUCLEOTIDE SEQUENCE [LARGE SCALE GENOMIC DNA]</scope>
    <source>
        <strain>Hd-rR</strain>
    </source>
</reference>
<evidence type="ECO:0000313" key="2">
    <source>
        <dbReference type="Proteomes" id="UP000265200"/>
    </source>
</evidence>
<dbReference type="AlphaFoldDB" id="A0A3P9I6W6"/>
<proteinExistence type="predicted"/>